<sequence>MNILVIVQRVIQEILRDKRTLALMLFAPLMMISLIHFVFDSTSETTLQLAVDQKVPQSFIRALPKDKIKVHPLTQATPTAELRKNPDLSAVLTVKDQQWQLYFENSDPNVTAQTKAIVQTTLTRSQLGQMQQFISQVLPKSQAKQPKLQFHYLYGKADSTYFDKIFPIFIAFLVFFFVFLISGIALLRERQSGTLTRLLMTPIRRSELVLGYLLGFGLFAILQTILLVLFSIYLLHAHLQGSLLLVVGINVLTAFAALSMGLFISTFANSEFQMMQFIPVVVIPQLLFSGIIPLDSLAKWAQNIGAVLPLSYAGDALSRVMIKGADIADVAFDLLVLGLFILIFTLLNILGLKKYRQV</sequence>
<dbReference type="PANTHER" id="PTHR30294">
    <property type="entry name" value="MEMBRANE COMPONENT OF ABC TRANSPORTER YHHJ-RELATED"/>
    <property type="match status" value="1"/>
</dbReference>
<dbReference type="GO" id="GO:0140359">
    <property type="term" value="F:ABC-type transporter activity"/>
    <property type="evidence" value="ECO:0007669"/>
    <property type="project" value="InterPro"/>
</dbReference>
<dbReference type="PANTHER" id="PTHR30294:SF38">
    <property type="entry name" value="TRANSPORT PERMEASE PROTEIN"/>
    <property type="match status" value="1"/>
</dbReference>
<feature type="transmembrane region" description="Helical" evidence="8">
    <location>
        <begin position="208"/>
        <end position="235"/>
    </location>
</feature>
<comment type="similarity">
    <text evidence="2">Belongs to the ABC-2 integral membrane protein family.</text>
</comment>
<feature type="transmembrane region" description="Helical" evidence="8">
    <location>
        <begin position="330"/>
        <end position="352"/>
    </location>
</feature>
<feature type="transmembrane region" description="Helical" evidence="8">
    <location>
        <begin position="21"/>
        <end position="39"/>
    </location>
</feature>
<dbReference type="Pfam" id="PF12698">
    <property type="entry name" value="ABC2_membrane_3"/>
    <property type="match status" value="1"/>
</dbReference>
<evidence type="ECO:0000256" key="6">
    <source>
        <dbReference type="ARBA" id="ARBA00022989"/>
    </source>
</evidence>
<evidence type="ECO:0000256" key="7">
    <source>
        <dbReference type="ARBA" id="ARBA00023136"/>
    </source>
</evidence>
<evidence type="ECO:0000313" key="11">
    <source>
        <dbReference type="Proteomes" id="UP000196074"/>
    </source>
</evidence>
<accession>A0A1Y4R230</accession>
<comment type="caution">
    <text evidence="10">The sequence shown here is derived from an EMBL/GenBank/DDBJ whole genome shotgun (WGS) entry which is preliminary data.</text>
</comment>
<feature type="transmembrane region" description="Helical" evidence="8">
    <location>
        <begin position="277"/>
        <end position="294"/>
    </location>
</feature>
<keyword evidence="7 8" id="KW-0472">Membrane</keyword>
<dbReference type="EMBL" id="NFLC01000003">
    <property type="protein sequence ID" value="OUQ11380.1"/>
    <property type="molecule type" value="Genomic_DNA"/>
</dbReference>
<evidence type="ECO:0000259" key="9">
    <source>
        <dbReference type="PROSITE" id="PS51012"/>
    </source>
</evidence>
<dbReference type="RefSeq" id="WP_087213934.1">
    <property type="nucleotide sequence ID" value="NZ_JAKYKX010000077.1"/>
</dbReference>
<evidence type="ECO:0000313" key="10">
    <source>
        <dbReference type="EMBL" id="OUQ11380.1"/>
    </source>
</evidence>
<protein>
    <submittedName>
        <fullName evidence="10">ABC transporter permease</fullName>
    </submittedName>
</protein>
<evidence type="ECO:0000256" key="2">
    <source>
        <dbReference type="ARBA" id="ARBA00007783"/>
    </source>
</evidence>
<dbReference type="InterPro" id="IPR051449">
    <property type="entry name" value="ABC-2_transporter_component"/>
</dbReference>
<proteinExistence type="inferred from homology"/>
<name>A0A1Y4R230_9ENTE</name>
<evidence type="ECO:0000256" key="5">
    <source>
        <dbReference type="ARBA" id="ARBA00022692"/>
    </source>
</evidence>
<feature type="transmembrane region" description="Helical" evidence="8">
    <location>
        <begin position="241"/>
        <end position="265"/>
    </location>
</feature>
<dbReference type="InterPro" id="IPR047817">
    <property type="entry name" value="ABC2_TM_bact-type"/>
</dbReference>
<gene>
    <name evidence="10" type="ORF">B5E88_02680</name>
</gene>
<dbReference type="Proteomes" id="UP000196074">
    <property type="component" value="Unassembled WGS sequence"/>
</dbReference>
<keyword evidence="5 8" id="KW-0812">Transmembrane</keyword>
<feature type="transmembrane region" description="Helical" evidence="8">
    <location>
        <begin position="165"/>
        <end position="187"/>
    </location>
</feature>
<keyword evidence="6 8" id="KW-1133">Transmembrane helix</keyword>
<evidence type="ECO:0000256" key="1">
    <source>
        <dbReference type="ARBA" id="ARBA00004651"/>
    </source>
</evidence>
<dbReference type="InterPro" id="IPR013525">
    <property type="entry name" value="ABC2_TM"/>
</dbReference>
<dbReference type="AlphaFoldDB" id="A0A1Y4R230"/>
<evidence type="ECO:0000256" key="3">
    <source>
        <dbReference type="ARBA" id="ARBA00022448"/>
    </source>
</evidence>
<keyword evidence="4" id="KW-1003">Cell membrane</keyword>
<evidence type="ECO:0000256" key="8">
    <source>
        <dbReference type="SAM" id="Phobius"/>
    </source>
</evidence>
<dbReference type="GO" id="GO:0005886">
    <property type="term" value="C:plasma membrane"/>
    <property type="evidence" value="ECO:0007669"/>
    <property type="project" value="UniProtKB-SubCell"/>
</dbReference>
<evidence type="ECO:0000256" key="4">
    <source>
        <dbReference type="ARBA" id="ARBA00022475"/>
    </source>
</evidence>
<feature type="domain" description="ABC transmembrane type-2" evidence="9">
    <location>
        <begin position="130"/>
        <end position="355"/>
    </location>
</feature>
<reference evidence="11" key="1">
    <citation type="submission" date="2017-04" db="EMBL/GenBank/DDBJ databases">
        <title>Function of individual gut microbiota members based on whole genome sequencing of pure cultures obtained from chicken caecum.</title>
        <authorList>
            <person name="Medvecky M."/>
            <person name="Cejkova D."/>
            <person name="Polansky O."/>
            <person name="Karasova D."/>
            <person name="Kubasova T."/>
            <person name="Cizek A."/>
            <person name="Rychlik I."/>
        </authorList>
    </citation>
    <scope>NUCLEOTIDE SEQUENCE [LARGE SCALE GENOMIC DNA]</scope>
    <source>
        <strain evidence="11">An144</strain>
    </source>
</reference>
<keyword evidence="3" id="KW-0813">Transport</keyword>
<comment type="subcellular location">
    <subcellularLocation>
        <location evidence="1">Cell membrane</location>
        <topology evidence="1">Multi-pass membrane protein</topology>
    </subcellularLocation>
</comment>
<dbReference type="PROSITE" id="PS51012">
    <property type="entry name" value="ABC_TM2"/>
    <property type="match status" value="1"/>
</dbReference>
<organism evidence="10 11">
    <name type="scientific">Enterococcus cecorum</name>
    <dbReference type="NCBI Taxonomy" id="44008"/>
    <lineage>
        <taxon>Bacteria</taxon>
        <taxon>Bacillati</taxon>
        <taxon>Bacillota</taxon>
        <taxon>Bacilli</taxon>
        <taxon>Lactobacillales</taxon>
        <taxon>Enterococcaceae</taxon>
        <taxon>Enterococcus</taxon>
    </lineage>
</organism>